<dbReference type="Proteomes" id="UP000235547">
    <property type="component" value="Unassembled WGS sequence"/>
</dbReference>
<proteinExistence type="predicted"/>
<feature type="domain" description="YdhG-like" evidence="1">
    <location>
        <begin position="22"/>
        <end position="109"/>
    </location>
</feature>
<organism evidence="2 3">
    <name type="scientific">Halomonas urumqiensis</name>
    <dbReference type="NCBI Taxonomy" id="1684789"/>
    <lineage>
        <taxon>Bacteria</taxon>
        <taxon>Pseudomonadati</taxon>
        <taxon>Pseudomonadota</taxon>
        <taxon>Gammaproteobacteria</taxon>
        <taxon>Oceanospirillales</taxon>
        <taxon>Halomonadaceae</taxon>
        <taxon>Halomonas</taxon>
    </lineage>
</organism>
<accession>A0A2N7UQQ0</accession>
<dbReference type="OrthoDB" id="7619808at2"/>
<comment type="caution">
    <text evidence="2">The sequence shown here is derived from an EMBL/GenBank/DDBJ whole genome shotgun (WGS) entry which is preliminary data.</text>
</comment>
<gene>
    <name evidence="2" type="ORF">C1H70_00405</name>
</gene>
<dbReference type="AlphaFoldDB" id="A0A2N7UQQ0"/>
<evidence type="ECO:0000313" key="3">
    <source>
        <dbReference type="Proteomes" id="UP000235547"/>
    </source>
</evidence>
<reference evidence="2 3" key="1">
    <citation type="submission" date="2018-01" db="EMBL/GenBank/DDBJ databases">
        <title>Halomonas endophytica sp. nov., isolated from storage liquid in the stems of Populus euphratica.</title>
        <authorList>
            <person name="Chen C."/>
        </authorList>
    </citation>
    <scope>NUCLEOTIDE SEQUENCE [LARGE SCALE GENOMIC DNA]</scope>
    <source>
        <strain evidence="2 3">BZ-SZ-XJ27</strain>
    </source>
</reference>
<evidence type="ECO:0000259" key="1">
    <source>
        <dbReference type="Pfam" id="PF08818"/>
    </source>
</evidence>
<dbReference type="Pfam" id="PF08818">
    <property type="entry name" value="DUF1801"/>
    <property type="match status" value="1"/>
</dbReference>
<protein>
    <recommendedName>
        <fullName evidence="1">YdhG-like domain-containing protein</fullName>
    </recommendedName>
</protein>
<evidence type="ECO:0000313" key="2">
    <source>
        <dbReference type="EMBL" id="PMR82758.1"/>
    </source>
</evidence>
<dbReference type="InterPro" id="IPR014922">
    <property type="entry name" value="YdhG-like"/>
</dbReference>
<dbReference type="EMBL" id="PNRG01000001">
    <property type="protein sequence ID" value="PMR82758.1"/>
    <property type="molecule type" value="Genomic_DNA"/>
</dbReference>
<sequence length="119" mass="13214">MKMTRVDNLLADIRDLSEERYNIIQKLRELALSAGSNVSEEVKYGGILFSLGSPFCGVFSYARHVSLELSEGARLPDPYGVLEGGGKYRRHIKLKSVSDIEEKYVHIYLGAAYSAVSKA</sequence>
<name>A0A2N7UQQ0_9GAMM</name>
<dbReference type="RefSeq" id="WP_102586353.1">
    <property type="nucleotide sequence ID" value="NZ_BNAE01000004.1"/>
</dbReference>
<keyword evidence="3" id="KW-1185">Reference proteome</keyword>
<dbReference type="SUPFAM" id="SSF159888">
    <property type="entry name" value="YdhG-like"/>
    <property type="match status" value="1"/>
</dbReference>